<evidence type="ECO:0000313" key="1">
    <source>
        <dbReference type="EMBL" id="AHX11777.1"/>
    </source>
</evidence>
<proteinExistence type="predicted"/>
<name>X5GXJ3_9RICK</name>
<keyword evidence="2" id="KW-1185">Reference proteome</keyword>
<dbReference type="AlphaFoldDB" id="X5GXJ3"/>
<dbReference type="HOGENOM" id="CLU_2718222_0_0_5"/>
<protein>
    <submittedName>
        <fullName evidence="1">Uncharacterized protein</fullName>
    </submittedName>
</protein>
<organism evidence="1 2">
    <name type="scientific">Neorickettsia helminthoeca str. Oregon</name>
    <dbReference type="NCBI Taxonomy" id="1286528"/>
    <lineage>
        <taxon>Bacteria</taxon>
        <taxon>Pseudomonadati</taxon>
        <taxon>Pseudomonadota</taxon>
        <taxon>Alphaproteobacteria</taxon>
        <taxon>Rickettsiales</taxon>
        <taxon>Anaplasmataceae</taxon>
        <taxon>Neorickettsia</taxon>
    </lineage>
</organism>
<dbReference type="EMBL" id="CP007481">
    <property type="protein sequence ID" value="AHX11777.1"/>
    <property type="molecule type" value="Genomic_DNA"/>
</dbReference>
<dbReference type="KEGG" id="nhm:NHE_0857"/>
<reference evidence="1 2" key="1">
    <citation type="submission" date="2014-03" db="EMBL/GenBank/DDBJ databases">
        <title>Sequencing and Comparison of Genomes and Transcriptome Profiles of Human Ehrlichiosis Agents.</title>
        <authorList>
            <person name="Lin M."/>
            <person name="Daugherty S.C."/>
            <person name="Nagaraj S."/>
            <person name="Cheng Z."/>
            <person name="Xiong Q."/>
            <person name="Lin F.-Y."/>
            <person name="Sengamalay N."/>
            <person name="Ott S."/>
            <person name="Godinez A."/>
            <person name="Tallon L.J."/>
            <person name="Sadzewicz L."/>
            <person name="Fraser C.M."/>
            <person name="Dunning Hotopp J.C."/>
            <person name="Rikihisa Y."/>
        </authorList>
    </citation>
    <scope>NUCLEOTIDE SEQUENCE [LARGE SCALE GENOMIC DNA]</scope>
    <source>
        <strain evidence="1 2">Oregon</strain>
    </source>
</reference>
<dbReference type="STRING" id="1286528.NHE_0857"/>
<dbReference type="Proteomes" id="UP000023755">
    <property type="component" value="Chromosome"/>
</dbReference>
<evidence type="ECO:0000313" key="2">
    <source>
        <dbReference type="Proteomes" id="UP000023755"/>
    </source>
</evidence>
<gene>
    <name evidence="1" type="ORF">NHE_0857</name>
</gene>
<sequence length="72" mass="8591">MSCRLSWFRFVFAYRVFHDRENNPMIRMPISWFAEFILLLTTRAVSLKPAHIVTPKNSEVFHNWNQGFSTSL</sequence>
<accession>X5GXJ3</accession>